<evidence type="ECO:0000256" key="2">
    <source>
        <dbReference type="SAM" id="SignalP"/>
    </source>
</evidence>
<reference evidence="3 4" key="2">
    <citation type="submission" date="2024-03" db="EMBL/GenBank/DDBJ databases">
        <title>The Genome Sequence of Enterococcus sp. DIV2402.</title>
        <authorList>
            <consortium name="The Broad Institute Genomics Platform"/>
            <consortium name="The Broad Institute Microbial Omics Core"/>
            <consortium name="The Broad Institute Genomic Center for Infectious Diseases"/>
            <person name="Earl A."/>
            <person name="Manson A."/>
            <person name="Gilmore M."/>
            <person name="Schwartman J."/>
            <person name="Shea T."/>
            <person name="Abouelleil A."/>
            <person name="Cao P."/>
            <person name="Chapman S."/>
            <person name="Cusick C."/>
            <person name="Young S."/>
            <person name="Neafsey D."/>
            <person name="Nusbaum C."/>
            <person name="Birren B."/>
        </authorList>
    </citation>
    <scope>NUCLEOTIDE SEQUENCE [LARGE SCALE GENOMIC DNA]</scope>
    <source>
        <strain evidence="3 4">DIV2402</strain>
    </source>
</reference>
<accession>A0ABZ2SL71</accession>
<organism evidence="3 4">
    <name type="scientific">Candidatus Enterococcus lowellii</name>
    <dbReference type="NCBI Taxonomy" id="2230877"/>
    <lineage>
        <taxon>Bacteria</taxon>
        <taxon>Bacillati</taxon>
        <taxon>Bacillota</taxon>
        <taxon>Bacilli</taxon>
        <taxon>Lactobacillales</taxon>
        <taxon>Enterococcaceae</taxon>
        <taxon>Enterococcus</taxon>
    </lineage>
</organism>
<dbReference type="InterPro" id="IPR029033">
    <property type="entry name" value="His_PPase_superfam"/>
</dbReference>
<dbReference type="SUPFAM" id="SSF53254">
    <property type="entry name" value="Phosphoglycerate mutase-like"/>
    <property type="match status" value="1"/>
</dbReference>
<dbReference type="Pfam" id="PF00300">
    <property type="entry name" value="His_Phos_1"/>
    <property type="match status" value="2"/>
</dbReference>
<sequence length="284" mass="30821">MKKLLVAAGVLFSFGLVLTGCQSGGTTTSETVAESTTVKDEVADELTLYVVRHGKTMLNTTDRVQGWSDAVLTPAGEEVVTAAGIGLKDVDFQAVYSSDSGRAVQTANLIMDENTASDHLEVHTDRRLREFNFGTYEGDLNHTMWQDIADDRGVTLEEFLANLDPAEFADSVAKLDKEHMKKEGIEEGINWPAEDYQTITDRLTEGLDAIVDEEAKNPGTGNILITSHGLSISALLDTLFEDFEVPEGGLKNASVNIIKYKDGEYTLESVNDMSYAEAGEAAAK</sequence>
<reference evidence="3 4" key="1">
    <citation type="submission" date="2021-03" db="EMBL/GenBank/DDBJ databases">
        <authorList>
            <person name="Gilmore M.S."/>
            <person name="Schwartzman J."/>
            <person name="Van Tyne D."/>
            <person name="Martin M."/>
            <person name="Earl A.M."/>
            <person name="Manson A.L."/>
            <person name="Straub T."/>
            <person name="Salamzade R."/>
            <person name="Saavedra J."/>
            <person name="Lebreton F."/>
            <person name="Prichula J."/>
            <person name="Schaufler K."/>
            <person name="Gaca A."/>
            <person name="Sgardioli B."/>
            <person name="Wagenaar J."/>
            <person name="Strong T."/>
        </authorList>
    </citation>
    <scope>NUCLEOTIDE SEQUENCE [LARGE SCALE GENOMIC DNA]</scope>
    <source>
        <strain evidence="3 4">DIV2402</strain>
    </source>
</reference>
<dbReference type="InterPro" id="IPR013078">
    <property type="entry name" value="His_Pase_superF_clade-1"/>
</dbReference>
<dbReference type="InterPro" id="IPR051695">
    <property type="entry name" value="Phosphoglycerate_Mutase"/>
</dbReference>
<keyword evidence="4" id="KW-1185">Reference proteome</keyword>
<feature type="chain" id="PRO_5047039380" description="Phosphoglycerate mutase" evidence="2">
    <location>
        <begin position="20"/>
        <end position="284"/>
    </location>
</feature>
<evidence type="ECO:0008006" key="5">
    <source>
        <dbReference type="Google" id="ProtNLM"/>
    </source>
</evidence>
<dbReference type="PANTHER" id="PTHR46517:SF1">
    <property type="entry name" value="FRUCTOSE-2,6-BISPHOSPHATASE TIGAR"/>
    <property type="match status" value="1"/>
</dbReference>
<dbReference type="EMBL" id="CP147251">
    <property type="protein sequence ID" value="WYJ75881.1"/>
    <property type="molecule type" value="Genomic_DNA"/>
</dbReference>
<gene>
    <name evidence="3" type="ORF">DOK78_000469</name>
</gene>
<dbReference type="RefSeq" id="WP_207941948.1">
    <property type="nucleotide sequence ID" value="NZ_CP147251.1"/>
</dbReference>
<dbReference type="PROSITE" id="PS51257">
    <property type="entry name" value="PROKAR_LIPOPROTEIN"/>
    <property type="match status" value="1"/>
</dbReference>
<proteinExistence type="predicted"/>
<dbReference type="Proteomes" id="UP000664701">
    <property type="component" value="Chromosome"/>
</dbReference>
<feature type="signal peptide" evidence="2">
    <location>
        <begin position="1"/>
        <end position="19"/>
    </location>
</feature>
<dbReference type="PANTHER" id="PTHR46517">
    <property type="entry name" value="FRUCTOSE-2,6-BISPHOSPHATASE TIGAR"/>
    <property type="match status" value="1"/>
</dbReference>
<dbReference type="Gene3D" id="3.40.50.1240">
    <property type="entry name" value="Phosphoglycerate mutase-like"/>
    <property type="match status" value="1"/>
</dbReference>
<name>A0ABZ2SL71_9ENTE</name>
<evidence type="ECO:0000313" key="4">
    <source>
        <dbReference type="Proteomes" id="UP000664701"/>
    </source>
</evidence>
<dbReference type="SMART" id="SM00855">
    <property type="entry name" value="PGAM"/>
    <property type="match status" value="1"/>
</dbReference>
<protein>
    <recommendedName>
        <fullName evidence="5">Phosphoglycerate mutase</fullName>
    </recommendedName>
</protein>
<keyword evidence="1" id="KW-0378">Hydrolase</keyword>
<dbReference type="CDD" id="cd07067">
    <property type="entry name" value="HP_PGM_like"/>
    <property type="match status" value="1"/>
</dbReference>
<evidence type="ECO:0000313" key="3">
    <source>
        <dbReference type="EMBL" id="WYJ75881.1"/>
    </source>
</evidence>
<evidence type="ECO:0000256" key="1">
    <source>
        <dbReference type="ARBA" id="ARBA00022801"/>
    </source>
</evidence>
<keyword evidence="2" id="KW-0732">Signal</keyword>